<gene>
    <name evidence="2" type="ORF">ARMSODRAFT_983827</name>
</gene>
<evidence type="ECO:0000313" key="2">
    <source>
        <dbReference type="EMBL" id="PBK58473.1"/>
    </source>
</evidence>
<feature type="region of interest" description="Disordered" evidence="1">
    <location>
        <begin position="1"/>
        <end position="66"/>
    </location>
</feature>
<name>A0A2H3B3P6_9AGAR</name>
<keyword evidence="3" id="KW-1185">Reference proteome</keyword>
<dbReference type="Proteomes" id="UP000218334">
    <property type="component" value="Unassembled WGS sequence"/>
</dbReference>
<sequence>MSSDEENNASPESSALTQRTKSGRLVQMPQRSRPEGAPPLQRRPPSPIVIHSSPKPLRCKAKSEEDELAELASAFKRQRQSGDVDVPAMRRANEQRNWALFNVPAGPTMEGGANRDPYGESANHRAPPVLPSGTPARPNSLRAPNEHFTTGHGPAQQGSIVTGSLSGGPAGMRNRRPLNELFRDFINLYISLEGADGEERPHIEYDISVSRASIGEALTQILAQGGRTARALKQMDHSLFMVSTSTRPLCRCDGGGDDLSFREIAALDQVLSQESSHYDTPLRSCRECTETSTVVQETELSRSNLFVIYVHKTSSDVAVPTASGATLAGAPVDAAVWQTWDSTFLPTIHSLSPLFDQSYNEPFKIYLAVHLVMAIAEQISSDKKGMHMGADGRLPGILDWLSARVGTHGLNIFSRKHKTFQRYVTFWKQVQSVAAELSQAEKDGDRSPTLQMIFTWQNLPLRADTLDSEPLTPQELHHVAHPLSFNAADETFKVLSNQGKKRKDVATNRTSTLPSSIGRFQGRPSILDDILPNFSFTLHPSHSKQEARHYRSLVEGLTSVLWTYVLISGHPDASWGQVVTYPPGVGVVELTSLRYEMLYAAAFPRNNPDPKSKIKFFCKVWSTPLPQDVRRVVFLPPVDDSTGSCIINVDYELSEVLEFMGELTTDDLSEFLTAMEDFSRTDYSDFEEIHLSHNWFHAEVLSAINGSVSGLLEGELLDEAEILLGEGGDSKANSSA</sequence>
<evidence type="ECO:0000256" key="1">
    <source>
        <dbReference type="SAM" id="MobiDB-lite"/>
    </source>
</evidence>
<organism evidence="2 3">
    <name type="scientific">Armillaria solidipes</name>
    <dbReference type="NCBI Taxonomy" id="1076256"/>
    <lineage>
        <taxon>Eukaryota</taxon>
        <taxon>Fungi</taxon>
        <taxon>Dikarya</taxon>
        <taxon>Basidiomycota</taxon>
        <taxon>Agaricomycotina</taxon>
        <taxon>Agaricomycetes</taxon>
        <taxon>Agaricomycetidae</taxon>
        <taxon>Agaricales</taxon>
        <taxon>Marasmiineae</taxon>
        <taxon>Physalacriaceae</taxon>
        <taxon>Armillaria</taxon>
    </lineage>
</organism>
<dbReference type="AlphaFoldDB" id="A0A2H3B3P6"/>
<protein>
    <submittedName>
        <fullName evidence="2">Uncharacterized protein</fullName>
    </submittedName>
</protein>
<evidence type="ECO:0000313" key="3">
    <source>
        <dbReference type="Proteomes" id="UP000218334"/>
    </source>
</evidence>
<proteinExistence type="predicted"/>
<reference evidence="3" key="1">
    <citation type="journal article" date="2017" name="Nat. Ecol. Evol.">
        <title>Genome expansion and lineage-specific genetic innovations in the forest pathogenic fungi Armillaria.</title>
        <authorList>
            <person name="Sipos G."/>
            <person name="Prasanna A.N."/>
            <person name="Walter M.C."/>
            <person name="O'Connor E."/>
            <person name="Balint B."/>
            <person name="Krizsan K."/>
            <person name="Kiss B."/>
            <person name="Hess J."/>
            <person name="Varga T."/>
            <person name="Slot J."/>
            <person name="Riley R."/>
            <person name="Boka B."/>
            <person name="Rigling D."/>
            <person name="Barry K."/>
            <person name="Lee J."/>
            <person name="Mihaltcheva S."/>
            <person name="LaButti K."/>
            <person name="Lipzen A."/>
            <person name="Waldron R."/>
            <person name="Moloney N.M."/>
            <person name="Sperisen C."/>
            <person name="Kredics L."/>
            <person name="Vagvoelgyi C."/>
            <person name="Patrignani A."/>
            <person name="Fitzpatrick D."/>
            <person name="Nagy I."/>
            <person name="Doyle S."/>
            <person name="Anderson J.B."/>
            <person name="Grigoriev I.V."/>
            <person name="Gueldener U."/>
            <person name="Muensterkoetter M."/>
            <person name="Nagy L.G."/>
        </authorList>
    </citation>
    <scope>NUCLEOTIDE SEQUENCE [LARGE SCALE GENOMIC DNA]</scope>
    <source>
        <strain evidence="3">28-4</strain>
    </source>
</reference>
<feature type="region of interest" description="Disordered" evidence="1">
    <location>
        <begin position="103"/>
        <end position="122"/>
    </location>
</feature>
<feature type="compositionally biased region" description="Polar residues" evidence="1">
    <location>
        <begin position="8"/>
        <end position="20"/>
    </location>
</feature>
<accession>A0A2H3B3P6</accession>
<dbReference type="EMBL" id="KZ293541">
    <property type="protein sequence ID" value="PBK58473.1"/>
    <property type="molecule type" value="Genomic_DNA"/>
</dbReference>